<keyword evidence="3" id="KW-1185">Reference proteome</keyword>
<name>A0ABP0IIP6_9DINO</name>
<sequence length="733" mass="81902">MDMLLYVGHVLETGGSLVRTLVMDNAGNHRLVKDFLLGLNHGLTSDVVKSLPFWRHMRWESLPETRLPRFPFKKAVMNGEVLFILNGPAHVAKNVVGGVRSAARTICFGKYSVDPCGCLDLFMPPNAYIGYDPCSDRESASFFNPYHLNVEMVDKVADIRVPWCLHGMLLMNLTTALITSGVFHRGLTTSQRLENALAGFVILDLGSMLAAETAKETGQSKDRCWLHHATHNNLQQLSGCLAIACSAYPDSLPFKPWYSTELVLEEWFGSLRHQFKSSQMTVRDYLHASARQMKSHLQRCSDLQEGRILKSSSKMADPLPESTMFKAVSEKEFQECADRALEGALSLMSCCCKYSPEELLKHYASFSAARKFQNVTMENNIDDSEDPEVDFEDDQDAPPGFVHKSSDVERSSKDVESEPMTSRAAAWRELAASLAAKIQSPEASVPDEIAMSFVVLCLPQNYQEWQIGLIMAVWRKTARGCRLTHFPVSRDVTRCARLAIMERVPRPDSPEKMSFRTTPSTPMVVVAVERIVLVLQVEEVKTGCDGFQCTLRTKSVEALQLAMQELPKDPKMWETNTSQTSNAKKSKDSKGSSEVKIPKAVEQKLKKSLVQQTIGKAKKATEDIPAVPANSNRGKRGNSLIIQEMQKLFTLDREKHPTKPLLNADGKLYVKNAAGERLPGLTWTEVLDRSPSFFSNKYASHRGQAYGNMVHTEFVRITRQLNASPSVRSVACQ</sequence>
<feature type="region of interest" description="Disordered" evidence="1">
    <location>
        <begin position="380"/>
        <end position="419"/>
    </location>
</feature>
<evidence type="ECO:0000256" key="1">
    <source>
        <dbReference type="SAM" id="MobiDB-lite"/>
    </source>
</evidence>
<reference evidence="2 3" key="1">
    <citation type="submission" date="2024-02" db="EMBL/GenBank/DDBJ databases">
        <authorList>
            <person name="Chen Y."/>
            <person name="Shah S."/>
            <person name="Dougan E. K."/>
            <person name="Thang M."/>
            <person name="Chan C."/>
        </authorList>
    </citation>
    <scope>NUCLEOTIDE SEQUENCE [LARGE SCALE GENOMIC DNA]</scope>
</reference>
<organism evidence="2 3">
    <name type="scientific">Durusdinium trenchii</name>
    <dbReference type="NCBI Taxonomy" id="1381693"/>
    <lineage>
        <taxon>Eukaryota</taxon>
        <taxon>Sar</taxon>
        <taxon>Alveolata</taxon>
        <taxon>Dinophyceae</taxon>
        <taxon>Suessiales</taxon>
        <taxon>Symbiodiniaceae</taxon>
        <taxon>Durusdinium</taxon>
    </lineage>
</organism>
<feature type="compositionally biased region" description="Polar residues" evidence="1">
    <location>
        <begin position="574"/>
        <end position="583"/>
    </location>
</feature>
<dbReference type="Proteomes" id="UP001642484">
    <property type="component" value="Unassembled WGS sequence"/>
</dbReference>
<feature type="region of interest" description="Disordered" evidence="1">
    <location>
        <begin position="567"/>
        <end position="598"/>
    </location>
</feature>
<feature type="compositionally biased region" description="Basic and acidic residues" evidence="1">
    <location>
        <begin position="404"/>
        <end position="416"/>
    </location>
</feature>
<evidence type="ECO:0000313" key="2">
    <source>
        <dbReference type="EMBL" id="CAK9001223.1"/>
    </source>
</evidence>
<evidence type="ECO:0000313" key="3">
    <source>
        <dbReference type="Proteomes" id="UP001642484"/>
    </source>
</evidence>
<feature type="compositionally biased region" description="Basic and acidic residues" evidence="1">
    <location>
        <begin position="585"/>
        <end position="598"/>
    </location>
</feature>
<proteinExistence type="predicted"/>
<gene>
    <name evidence="2" type="ORF">CCMP2556_LOCUS6359</name>
</gene>
<accession>A0ABP0IIP6</accession>
<protein>
    <submittedName>
        <fullName evidence="2">Uncharacterized protein</fullName>
    </submittedName>
</protein>
<comment type="caution">
    <text evidence="2">The sequence shown here is derived from an EMBL/GenBank/DDBJ whole genome shotgun (WGS) entry which is preliminary data.</text>
</comment>
<dbReference type="EMBL" id="CAXAMN010002780">
    <property type="protein sequence ID" value="CAK9001223.1"/>
    <property type="molecule type" value="Genomic_DNA"/>
</dbReference>
<feature type="compositionally biased region" description="Acidic residues" evidence="1">
    <location>
        <begin position="380"/>
        <end position="396"/>
    </location>
</feature>